<dbReference type="PANTHER" id="PTHR24282">
    <property type="entry name" value="CYTOCHROME P450 FAMILY MEMBER"/>
    <property type="match status" value="1"/>
</dbReference>
<evidence type="ECO:0000256" key="10">
    <source>
        <dbReference type="ARBA" id="ARBA00023136"/>
    </source>
</evidence>
<evidence type="ECO:0000256" key="8">
    <source>
        <dbReference type="ARBA" id="ARBA00023004"/>
    </source>
</evidence>
<keyword evidence="14" id="KW-1185">Reference proteome</keyword>
<keyword evidence="10" id="KW-0472">Membrane</keyword>
<dbReference type="OMA" id="NIFCIHR"/>
<accession>A0A103XV52</accession>
<comment type="similarity">
    <text evidence="2 12">Belongs to the cytochrome P450 family.</text>
</comment>
<dbReference type="Proteomes" id="UP000243975">
    <property type="component" value="Unassembled WGS sequence"/>
</dbReference>
<dbReference type="PRINTS" id="PR00463">
    <property type="entry name" value="EP450I"/>
</dbReference>
<reference evidence="13 14" key="1">
    <citation type="journal article" date="2016" name="Sci. Rep.">
        <title>The genome sequence of the outbreeding globe artichoke constructed de novo incorporating a phase-aware low-pass sequencing strategy of F1 progeny.</title>
        <authorList>
            <person name="Scaglione D."/>
            <person name="Reyes-Chin-Wo S."/>
            <person name="Acquadro A."/>
            <person name="Froenicke L."/>
            <person name="Portis E."/>
            <person name="Beitel C."/>
            <person name="Tirone M."/>
            <person name="Mauro R."/>
            <person name="Lo Monaco A."/>
            <person name="Mauromicale G."/>
            <person name="Faccioli P."/>
            <person name="Cattivelli L."/>
            <person name="Rieseberg L."/>
            <person name="Michelmore R."/>
            <person name="Lanteri S."/>
        </authorList>
    </citation>
    <scope>NUCLEOTIDE SEQUENCE [LARGE SCALE GENOMIC DNA]</scope>
    <source>
        <strain evidence="13">2C</strain>
    </source>
</reference>
<dbReference type="SUPFAM" id="SSF48264">
    <property type="entry name" value="Cytochrome P450"/>
    <property type="match status" value="1"/>
</dbReference>
<dbReference type="InterPro" id="IPR050665">
    <property type="entry name" value="Cytochrome_P450_Monooxygen"/>
</dbReference>
<evidence type="ECO:0000256" key="12">
    <source>
        <dbReference type="RuleBase" id="RU000461"/>
    </source>
</evidence>
<evidence type="ECO:0000256" key="4">
    <source>
        <dbReference type="ARBA" id="ARBA00022692"/>
    </source>
</evidence>
<keyword evidence="8 11" id="KW-0408">Iron</keyword>
<dbReference type="InterPro" id="IPR002401">
    <property type="entry name" value="Cyt_P450_E_grp-I"/>
</dbReference>
<dbReference type="InterPro" id="IPR017972">
    <property type="entry name" value="Cyt_P450_CS"/>
</dbReference>
<evidence type="ECO:0000313" key="14">
    <source>
        <dbReference type="Proteomes" id="UP000243975"/>
    </source>
</evidence>
<comment type="subcellular location">
    <subcellularLocation>
        <location evidence="1">Membrane</location>
    </subcellularLocation>
</comment>
<name>A0A103XV52_CYNCS</name>
<dbReference type="Pfam" id="PF00067">
    <property type="entry name" value="p450"/>
    <property type="match status" value="1"/>
</dbReference>
<dbReference type="GO" id="GO:0020037">
    <property type="term" value="F:heme binding"/>
    <property type="evidence" value="ECO:0007669"/>
    <property type="project" value="InterPro"/>
</dbReference>
<evidence type="ECO:0000256" key="11">
    <source>
        <dbReference type="PIRSR" id="PIRSR602401-1"/>
    </source>
</evidence>
<dbReference type="GO" id="GO:0005506">
    <property type="term" value="F:iron ion binding"/>
    <property type="evidence" value="ECO:0007669"/>
    <property type="project" value="InterPro"/>
</dbReference>
<evidence type="ECO:0000256" key="9">
    <source>
        <dbReference type="ARBA" id="ARBA00023033"/>
    </source>
</evidence>
<dbReference type="InterPro" id="IPR001128">
    <property type="entry name" value="Cyt_P450"/>
</dbReference>
<dbReference type="AlphaFoldDB" id="A0A103XV52"/>
<evidence type="ECO:0000256" key="5">
    <source>
        <dbReference type="ARBA" id="ARBA00022723"/>
    </source>
</evidence>
<keyword evidence="6" id="KW-1133">Transmembrane helix</keyword>
<evidence type="ECO:0000256" key="3">
    <source>
        <dbReference type="ARBA" id="ARBA00022617"/>
    </source>
</evidence>
<gene>
    <name evidence="13" type="ORF">Ccrd_000441</name>
</gene>
<comment type="caution">
    <text evidence="13">The sequence shown here is derived from an EMBL/GenBank/DDBJ whole genome shotgun (WGS) entry which is preliminary data.</text>
</comment>
<sequence>MALVLALVVFVSTLFLLRFLLRFVVKVWWTPVRIQKMMKSQGIGGLPYAFPHGNTRVITAMRNRSMNQPMEVSHDIFSRIQPHVHSWIKIYGINFVNWHGSQPQLFITDPELVKEILSNREGAYPKMDMEGYAKKLLGEALITNEGEKWEKVRKLANRTFHAESLKDYEGQEIDVHTEFGVLTTEVISRTAFGSSYVEGKHIFEMVSKLTAITVRNIYNLRFPGISSILKTDDEIEAERLEQTIKKSILEIVMKRKASMSEGVDEFGSSYLGQLVKIADDSNGSKRISIEQMIDEIKAIYGAGHLTTTNLLSWTVFLLAIDQDWQDKAREEMNMVINESLRLYPPVLTMTRKVEREIKLGNLTIPANINIFISILALHHNPEIWGNDVLRFRPERFANGVARATKNNPAAFLPFGMGPRTCVGLNFTTNEAKIALSMILQRYRFTISSNYVHYPADVFILTPKKGVQVILHDV</sequence>
<dbReference type="GO" id="GO:0016705">
    <property type="term" value="F:oxidoreductase activity, acting on paired donors, with incorporation or reduction of molecular oxygen"/>
    <property type="evidence" value="ECO:0007669"/>
    <property type="project" value="InterPro"/>
</dbReference>
<dbReference type="EMBL" id="LEKV01003831">
    <property type="protein sequence ID" value="KVH97474.1"/>
    <property type="molecule type" value="Genomic_DNA"/>
</dbReference>
<keyword evidence="5 11" id="KW-0479">Metal-binding</keyword>
<protein>
    <submittedName>
        <fullName evidence="13">Cytochrome P450</fullName>
    </submittedName>
</protein>
<dbReference type="InterPro" id="IPR036396">
    <property type="entry name" value="Cyt_P450_sf"/>
</dbReference>
<dbReference type="GO" id="GO:0016020">
    <property type="term" value="C:membrane"/>
    <property type="evidence" value="ECO:0007669"/>
    <property type="project" value="UniProtKB-SubCell"/>
</dbReference>
<evidence type="ECO:0000313" key="13">
    <source>
        <dbReference type="EMBL" id="KVH97474.1"/>
    </source>
</evidence>
<dbReference type="Gramene" id="KVH97474">
    <property type="protein sequence ID" value="KVH97474"/>
    <property type="gene ID" value="Ccrd_000441"/>
</dbReference>
<dbReference type="Gene3D" id="1.10.630.10">
    <property type="entry name" value="Cytochrome P450"/>
    <property type="match status" value="1"/>
</dbReference>
<keyword evidence="3 11" id="KW-0349">Heme</keyword>
<evidence type="ECO:0000256" key="1">
    <source>
        <dbReference type="ARBA" id="ARBA00004370"/>
    </source>
</evidence>
<comment type="cofactor">
    <cofactor evidence="11">
        <name>heme</name>
        <dbReference type="ChEBI" id="CHEBI:30413"/>
    </cofactor>
</comment>
<evidence type="ECO:0000256" key="6">
    <source>
        <dbReference type="ARBA" id="ARBA00022989"/>
    </source>
</evidence>
<evidence type="ECO:0000256" key="2">
    <source>
        <dbReference type="ARBA" id="ARBA00010617"/>
    </source>
</evidence>
<keyword evidence="4" id="KW-0812">Transmembrane</keyword>
<dbReference type="PROSITE" id="PS00086">
    <property type="entry name" value="CYTOCHROME_P450"/>
    <property type="match status" value="1"/>
</dbReference>
<dbReference type="PRINTS" id="PR00385">
    <property type="entry name" value="P450"/>
</dbReference>
<organism evidence="13 14">
    <name type="scientific">Cynara cardunculus var. scolymus</name>
    <name type="common">Globe artichoke</name>
    <name type="synonym">Cynara scolymus</name>
    <dbReference type="NCBI Taxonomy" id="59895"/>
    <lineage>
        <taxon>Eukaryota</taxon>
        <taxon>Viridiplantae</taxon>
        <taxon>Streptophyta</taxon>
        <taxon>Embryophyta</taxon>
        <taxon>Tracheophyta</taxon>
        <taxon>Spermatophyta</taxon>
        <taxon>Magnoliopsida</taxon>
        <taxon>eudicotyledons</taxon>
        <taxon>Gunneridae</taxon>
        <taxon>Pentapetalae</taxon>
        <taxon>asterids</taxon>
        <taxon>campanulids</taxon>
        <taxon>Asterales</taxon>
        <taxon>Asteraceae</taxon>
        <taxon>Carduoideae</taxon>
        <taxon>Cardueae</taxon>
        <taxon>Carduinae</taxon>
        <taxon>Cynara</taxon>
    </lineage>
</organism>
<evidence type="ECO:0000256" key="7">
    <source>
        <dbReference type="ARBA" id="ARBA00023002"/>
    </source>
</evidence>
<feature type="binding site" description="axial binding residue" evidence="11">
    <location>
        <position position="421"/>
    </location>
    <ligand>
        <name>heme</name>
        <dbReference type="ChEBI" id="CHEBI:30413"/>
    </ligand>
    <ligandPart>
        <name>Fe</name>
        <dbReference type="ChEBI" id="CHEBI:18248"/>
    </ligandPart>
</feature>
<keyword evidence="9 12" id="KW-0503">Monooxygenase</keyword>
<dbReference type="PANTHER" id="PTHR24282:SF192">
    <property type="entry name" value="CYTOCHROME P450 CYP749A22-LIKE"/>
    <property type="match status" value="1"/>
</dbReference>
<keyword evidence="7 12" id="KW-0560">Oxidoreductase</keyword>
<dbReference type="GO" id="GO:0004497">
    <property type="term" value="F:monooxygenase activity"/>
    <property type="evidence" value="ECO:0007669"/>
    <property type="project" value="UniProtKB-KW"/>
</dbReference>
<dbReference type="STRING" id="59895.A0A103XV52"/>
<proteinExistence type="inferred from homology"/>